<dbReference type="Proteomes" id="UP000886043">
    <property type="component" value="Unassembled WGS sequence"/>
</dbReference>
<gene>
    <name evidence="1" type="ORF">ENJ40_00575</name>
</gene>
<protein>
    <submittedName>
        <fullName evidence="1">Uncharacterized protein</fullName>
    </submittedName>
</protein>
<accession>A0A7C3GFK7</accession>
<proteinExistence type="predicted"/>
<sequence length="119" mass="12775">MSFTALMVKALALDEAGPALAERVALSEELSMLAERAVASMARAALLVTEEIEPAYGREVAERVFEVLGFSYAEGRKLSGLLERMASLSAREREAALKATARATLKLLGLEGVAHGNRR</sequence>
<dbReference type="AlphaFoldDB" id="A0A7C3GFK7"/>
<organism evidence="1">
    <name type="scientific">Thermosulfurimonas dismutans</name>
    <dbReference type="NCBI Taxonomy" id="999894"/>
    <lineage>
        <taxon>Bacteria</taxon>
        <taxon>Pseudomonadati</taxon>
        <taxon>Thermodesulfobacteriota</taxon>
        <taxon>Thermodesulfobacteria</taxon>
        <taxon>Thermodesulfobacteriales</taxon>
        <taxon>Thermodesulfobacteriaceae</taxon>
        <taxon>Thermosulfurimonas</taxon>
    </lineage>
</organism>
<dbReference type="EMBL" id="DRMH01000010">
    <property type="protein sequence ID" value="HFC96939.1"/>
    <property type="molecule type" value="Genomic_DNA"/>
</dbReference>
<evidence type="ECO:0000313" key="1">
    <source>
        <dbReference type="EMBL" id="HFC96939.1"/>
    </source>
</evidence>
<comment type="caution">
    <text evidence="1">The sequence shown here is derived from an EMBL/GenBank/DDBJ whole genome shotgun (WGS) entry which is preliminary data.</text>
</comment>
<name>A0A7C3GFK7_9BACT</name>
<reference evidence="1" key="1">
    <citation type="journal article" date="2020" name="mSystems">
        <title>Genome- and Community-Level Interaction Insights into Carbon Utilization and Element Cycling Functions of Hydrothermarchaeota in Hydrothermal Sediment.</title>
        <authorList>
            <person name="Zhou Z."/>
            <person name="Liu Y."/>
            <person name="Xu W."/>
            <person name="Pan J."/>
            <person name="Luo Z.H."/>
            <person name="Li M."/>
        </authorList>
    </citation>
    <scope>NUCLEOTIDE SEQUENCE [LARGE SCALE GENOMIC DNA]</scope>
    <source>
        <strain evidence="1">HyVt-483</strain>
    </source>
</reference>